<comment type="caution">
    <text evidence="10">The sequence shown here is derived from an EMBL/GenBank/DDBJ whole genome shotgun (WGS) entry which is preliminary data.</text>
</comment>
<evidence type="ECO:0000256" key="3">
    <source>
        <dbReference type="ARBA" id="ARBA00016219"/>
    </source>
</evidence>
<protein>
    <recommendedName>
        <fullName evidence="3 7">Mannitol-1-phosphate 5-dehydrogenase</fullName>
        <ecNumber evidence="2 7">1.1.1.17</ecNumber>
    </recommendedName>
</protein>
<feature type="domain" description="Mannitol dehydrogenase N-terminal" evidence="8">
    <location>
        <begin position="1"/>
        <end position="190"/>
    </location>
</feature>
<dbReference type="SUPFAM" id="SSF51735">
    <property type="entry name" value="NAD(P)-binding Rossmann-fold domains"/>
    <property type="match status" value="1"/>
</dbReference>
<evidence type="ECO:0000256" key="6">
    <source>
        <dbReference type="ARBA" id="ARBA00048615"/>
    </source>
</evidence>
<comment type="catalytic activity">
    <reaction evidence="6 7">
        <text>D-mannitol 1-phosphate + NAD(+) = beta-D-fructose 6-phosphate + NADH + H(+)</text>
        <dbReference type="Rhea" id="RHEA:19661"/>
        <dbReference type="ChEBI" id="CHEBI:15378"/>
        <dbReference type="ChEBI" id="CHEBI:57540"/>
        <dbReference type="ChEBI" id="CHEBI:57634"/>
        <dbReference type="ChEBI" id="CHEBI:57945"/>
        <dbReference type="ChEBI" id="CHEBI:61381"/>
        <dbReference type="EC" id="1.1.1.17"/>
    </reaction>
</comment>
<evidence type="ECO:0000313" key="11">
    <source>
        <dbReference type="Proteomes" id="UP000618460"/>
    </source>
</evidence>
<dbReference type="EMBL" id="BMLG01000006">
    <property type="protein sequence ID" value="GGM30401.1"/>
    <property type="molecule type" value="Genomic_DNA"/>
</dbReference>
<keyword evidence="4 7" id="KW-0560">Oxidoreductase</keyword>
<evidence type="ECO:0000256" key="7">
    <source>
        <dbReference type="HAMAP-Rule" id="MF_00196"/>
    </source>
</evidence>
<accession>A0A917WTD8</accession>
<comment type="similarity">
    <text evidence="1 7">Belongs to the mannitol dehydrogenase family.</text>
</comment>
<sequence length="388" mass="43881">MQALHFGAGNIGKGFIGSLLNKTGYDVCFVDVNQEVVDNFNRNNRYLVEILDDNHTIEVVSPVTALNGALQVEEVVEGVINADIITTSVGIDNLSRIAKVIATGLLRRLKENKDKLDIIANENAVNATTTLKQEIAKHVSEKDMEEIILNVGFPNSAIDRLALSKESDTDEIALVEPFYEWVINKKEMVNLNSPPIKGALYVDDLNPYIERKLYSVNMGHATAAYIGFINNEKTVQSALSNPEIEEFVRGTLNETAQYLIRKFEVNEKDMNDYIEKTLSRFKNKNVKDDVLRVGRSPIRKLGCGERLVKPTQELLKHELPVNHLIKVIAAAFLFDNPKDEESKTLKQYVRDNGIDNAIVHFTKIENERIRNAIIENYNHFKNNKEMLI</sequence>
<dbReference type="PANTHER" id="PTHR30524:SF0">
    <property type="entry name" value="ALTRONATE OXIDOREDUCTASE-RELATED"/>
    <property type="match status" value="1"/>
</dbReference>
<dbReference type="InterPro" id="IPR013131">
    <property type="entry name" value="Mannitol_DH_N"/>
</dbReference>
<feature type="domain" description="Mannitol dehydrogenase C-terminal" evidence="9">
    <location>
        <begin position="204"/>
        <end position="372"/>
    </location>
</feature>
<keyword evidence="5 7" id="KW-0520">NAD</keyword>
<proteinExistence type="inferred from homology"/>
<dbReference type="Gene3D" id="1.10.1040.10">
    <property type="entry name" value="N-(1-d-carboxylethyl)-l-norvaline Dehydrogenase, domain 2"/>
    <property type="match status" value="1"/>
</dbReference>
<dbReference type="PANTHER" id="PTHR30524">
    <property type="entry name" value="MANNITOL-1-PHOSPHATE 5-DEHYDROGENASE"/>
    <property type="match status" value="1"/>
</dbReference>
<evidence type="ECO:0000313" key="10">
    <source>
        <dbReference type="EMBL" id="GGM30401.1"/>
    </source>
</evidence>
<dbReference type="OrthoDB" id="271711at2"/>
<dbReference type="PRINTS" id="PR00084">
    <property type="entry name" value="MTLDHDRGNASE"/>
</dbReference>
<evidence type="ECO:0000256" key="1">
    <source>
        <dbReference type="ARBA" id="ARBA00006541"/>
    </source>
</evidence>
<reference evidence="10" key="2">
    <citation type="submission" date="2020-09" db="EMBL/GenBank/DDBJ databases">
        <authorList>
            <person name="Sun Q."/>
            <person name="Zhou Y."/>
        </authorList>
    </citation>
    <scope>NUCLEOTIDE SEQUENCE</scope>
    <source>
        <strain evidence="10">CGMCC 1.6333</strain>
    </source>
</reference>
<dbReference type="InterPro" id="IPR000669">
    <property type="entry name" value="Mannitol_DH"/>
</dbReference>
<dbReference type="InterPro" id="IPR013328">
    <property type="entry name" value="6PGD_dom2"/>
</dbReference>
<dbReference type="SUPFAM" id="SSF48179">
    <property type="entry name" value="6-phosphogluconate dehydrogenase C-terminal domain-like"/>
    <property type="match status" value="1"/>
</dbReference>
<comment type="caution">
    <text evidence="7">Lacks conserved residue(s) required for the propagation of feature annotation.</text>
</comment>
<dbReference type="InterPro" id="IPR036291">
    <property type="entry name" value="NAD(P)-bd_dom_sf"/>
</dbReference>
<dbReference type="Proteomes" id="UP000618460">
    <property type="component" value="Unassembled WGS sequence"/>
</dbReference>
<gene>
    <name evidence="7 10" type="primary">mtlD</name>
    <name evidence="10" type="ORF">GCM10011351_15670</name>
</gene>
<dbReference type="RefSeq" id="WP_117154119.1">
    <property type="nucleotide sequence ID" value="NZ_BMLG01000006.1"/>
</dbReference>
<dbReference type="Pfam" id="PF08125">
    <property type="entry name" value="Mannitol_dh_C"/>
    <property type="match status" value="1"/>
</dbReference>
<organism evidence="10 11">
    <name type="scientific">Paraliobacillus quinghaiensis</name>
    <dbReference type="NCBI Taxonomy" id="470815"/>
    <lineage>
        <taxon>Bacteria</taxon>
        <taxon>Bacillati</taxon>
        <taxon>Bacillota</taxon>
        <taxon>Bacilli</taxon>
        <taxon>Bacillales</taxon>
        <taxon>Bacillaceae</taxon>
        <taxon>Paraliobacillus</taxon>
    </lineage>
</organism>
<dbReference type="Pfam" id="PF01232">
    <property type="entry name" value="Mannitol_dh"/>
    <property type="match status" value="1"/>
</dbReference>
<dbReference type="Gene3D" id="3.40.50.720">
    <property type="entry name" value="NAD(P)-binding Rossmann-like Domain"/>
    <property type="match status" value="1"/>
</dbReference>
<evidence type="ECO:0000259" key="8">
    <source>
        <dbReference type="Pfam" id="PF01232"/>
    </source>
</evidence>
<keyword evidence="11" id="KW-1185">Reference proteome</keyword>
<dbReference type="InterPro" id="IPR023028">
    <property type="entry name" value="Mannitol_1_phos_5_DH"/>
</dbReference>
<evidence type="ECO:0000256" key="2">
    <source>
        <dbReference type="ARBA" id="ARBA00012939"/>
    </source>
</evidence>
<dbReference type="GO" id="GO:0008926">
    <property type="term" value="F:mannitol-1-phosphate 5-dehydrogenase activity"/>
    <property type="evidence" value="ECO:0007669"/>
    <property type="project" value="UniProtKB-UniRule"/>
</dbReference>
<name>A0A917WTD8_9BACI</name>
<dbReference type="NCBIfam" id="NF002652">
    <property type="entry name" value="PRK02318.2-5"/>
    <property type="match status" value="1"/>
</dbReference>
<evidence type="ECO:0000256" key="4">
    <source>
        <dbReference type="ARBA" id="ARBA00023002"/>
    </source>
</evidence>
<dbReference type="GO" id="GO:0005829">
    <property type="term" value="C:cytosol"/>
    <property type="evidence" value="ECO:0007669"/>
    <property type="project" value="TreeGrafter"/>
</dbReference>
<reference evidence="10" key="1">
    <citation type="journal article" date="2014" name="Int. J. Syst. Evol. Microbiol.">
        <title>Complete genome sequence of Corynebacterium casei LMG S-19264T (=DSM 44701T), isolated from a smear-ripened cheese.</title>
        <authorList>
            <consortium name="US DOE Joint Genome Institute (JGI-PGF)"/>
            <person name="Walter F."/>
            <person name="Albersmeier A."/>
            <person name="Kalinowski J."/>
            <person name="Ruckert C."/>
        </authorList>
    </citation>
    <scope>NUCLEOTIDE SEQUENCE</scope>
    <source>
        <strain evidence="10">CGMCC 1.6333</strain>
    </source>
</reference>
<dbReference type="InterPro" id="IPR008927">
    <property type="entry name" value="6-PGluconate_DH-like_C_sf"/>
</dbReference>
<dbReference type="InterPro" id="IPR013118">
    <property type="entry name" value="Mannitol_DH_C"/>
</dbReference>
<dbReference type="AlphaFoldDB" id="A0A917WTD8"/>
<evidence type="ECO:0000256" key="5">
    <source>
        <dbReference type="ARBA" id="ARBA00023027"/>
    </source>
</evidence>
<dbReference type="HAMAP" id="MF_00196">
    <property type="entry name" value="Mannitol_dehydrog"/>
    <property type="match status" value="1"/>
</dbReference>
<dbReference type="EC" id="1.1.1.17" evidence="2 7"/>
<dbReference type="GO" id="GO:0019592">
    <property type="term" value="P:mannitol catabolic process"/>
    <property type="evidence" value="ECO:0007669"/>
    <property type="project" value="TreeGrafter"/>
</dbReference>
<evidence type="ECO:0000259" key="9">
    <source>
        <dbReference type="Pfam" id="PF08125"/>
    </source>
</evidence>